<protein>
    <submittedName>
        <fullName evidence="1">Uncharacterized protein</fullName>
    </submittedName>
</protein>
<organism evidence="1 2">
    <name type="scientific">Pectobacterium atrosepticum (strain SCRI 1043 / ATCC BAA-672)</name>
    <name type="common">Erwinia carotovora subsp. atroseptica</name>
    <dbReference type="NCBI Taxonomy" id="218491"/>
    <lineage>
        <taxon>Bacteria</taxon>
        <taxon>Pseudomonadati</taxon>
        <taxon>Pseudomonadota</taxon>
        <taxon>Gammaproteobacteria</taxon>
        <taxon>Enterobacterales</taxon>
        <taxon>Pectobacteriaceae</taxon>
        <taxon>Pectobacterium</taxon>
    </lineage>
</organism>
<keyword evidence="2" id="KW-1185">Reference proteome</keyword>
<dbReference type="HOGENOM" id="CLU_2975225_0_0_6"/>
<name>Q6D951_PECAS</name>
<sequence>MRYTNNPVDVTIKFGGVCLSILNVSRSGFYEAQKRAKAPVQHSCPVVVQLKASLNVFS</sequence>
<dbReference type="STRING" id="218491.ECA0768"/>
<dbReference type="EMBL" id="BX950851">
    <property type="protein sequence ID" value="CAG73682.1"/>
    <property type="molecule type" value="Genomic_DNA"/>
</dbReference>
<evidence type="ECO:0000313" key="2">
    <source>
        <dbReference type="Proteomes" id="UP000007966"/>
    </source>
</evidence>
<dbReference type="Proteomes" id="UP000007966">
    <property type="component" value="Chromosome"/>
</dbReference>
<evidence type="ECO:0000313" key="1">
    <source>
        <dbReference type="EMBL" id="CAG73682.1"/>
    </source>
</evidence>
<dbReference type="KEGG" id="eca:ECA0768"/>
<proteinExistence type="predicted"/>
<reference evidence="1" key="1">
    <citation type="submission" date="2004-02" db="EMBL/GenBank/DDBJ databases">
        <title>The genome sequence of the enterobacterial phytopathogen Erwinia carotovora subsp. atroseptica SCRI1043 and functional genomic identification of novel virulence factors.</title>
        <authorList>
            <person name="Bell K.S."/>
            <person name="Sebaihia M."/>
            <person name="Pritchard L."/>
            <person name="Holden M."/>
            <person name="Hyman L.J."/>
            <person name="Holeva M.C."/>
            <person name="Thomson N.R."/>
            <person name="Bentley S.D."/>
            <person name="Churcher C."/>
            <person name="Mungall K."/>
            <person name="Atkin R."/>
            <person name="Bason N."/>
            <person name="Brooks K."/>
            <person name="Chillingworth T."/>
            <person name="Clark K."/>
            <person name="Doggett J."/>
            <person name="Fraser A."/>
            <person name="Hance Z."/>
            <person name="Hauser H."/>
            <person name="Jagels K."/>
            <person name="Moule S."/>
            <person name="Norbertczak H."/>
            <person name="Ormond D."/>
            <person name="Price C."/>
            <person name="Quail M.A."/>
            <person name="Sanders M."/>
            <person name="Walker D."/>
            <person name="Whitehead S."/>
            <person name="Salmond G.P.C."/>
            <person name="Birch P.R.J."/>
            <person name="Barrell B.G."/>
            <person name="Parkhill J."/>
            <person name="Toth I.K."/>
        </authorList>
    </citation>
    <scope>NUCLEOTIDE SEQUENCE</scope>
    <source>
        <strain evidence="1">SCRI1043</strain>
    </source>
</reference>
<gene>
    <name evidence="1" type="ordered locus">ECA0768</name>
</gene>
<dbReference type="AlphaFoldDB" id="Q6D951"/>
<accession>Q6D951</accession>